<dbReference type="OrthoDB" id="9790406at2"/>
<evidence type="ECO:0000259" key="4">
    <source>
        <dbReference type="PROSITE" id="PS50851"/>
    </source>
</evidence>
<dbReference type="PROSITE" id="PS50851">
    <property type="entry name" value="CHEW"/>
    <property type="match status" value="1"/>
</dbReference>
<organism evidence="5 6">
    <name type="scientific">Mangrovimicrobium sediminis</name>
    <dbReference type="NCBI Taxonomy" id="2562682"/>
    <lineage>
        <taxon>Bacteria</taxon>
        <taxon>Pseudomonadati</taxon>
        <taxon>Pseudomonadota</taxon>
        <taxon>Gammaproteobacteria</taxon>
        <taxon>Cellvibrionales</taxon>
        <taxon>Halieaceae</taxon>
        <taxon>Mangrovimicrobium</taxon>
    </lineage>
</organism>
<evidence type="ECO:0000256" key="1">
    <source>
        <dbReference type="ARBA" id="ARBA00004496"/>
    </source>
</evidence>
<dbReference type="GO" id="GO:0007165">
    <property type="term" value="P:signal transduction"/>
    <property type="evidence" value="ECO:0007669"/>
    <property type="project" value="InterPro"/>
</dbReference>
<name>A0A4Z0M110_9GAMM</name>
<dbReference type="GO" id="GO:0006935">
    <property type="term" value="P:chemotaxis"/>
    <property type="evidence" value="ECO:0007669"/>
    <property type="project" value="InterPro"/>
</dbReference>
<feature type="domain" description="CheW-like" evidence="4">
    <location>
        <begin position="18"/>
        <end position="162"/>
    </location>
</feature>
<dbReference type="EMBL" id="SRLE01000008">
    <property type="protein sequence ID" value="TGD73170.1"/>
    <property type="molecule type" value="Genomic_DNA"/>
</dbReference>
<evidence type="ECO:0000313" key="6">
    <source>
        <dbReference type="Proteomes" id="UP000298050"/>
    </source>
</evidence>
<dbReference type="RefSeq" id="WP_135444514.1">
    <property type="nucleotide sequence ID" value="NZ_SRLE01000008.1"/>
</dbReference>
<dbReference type="CDD" id="cd00732">
    <property type="entry name" value="CheW"/>
    <property type="match status" value="1"/>
</dbReference>
<gene>
    <name evidence="5" type="ORF">E4634_12915</name>
</gene>
<proteinExistence type="predicted"/>
<accession>A0A4Z0M110</accession>
<sequence>MNTAAVLQDEFSGIPGENGQYLTFILADEEYGIEILRVQEIRGWSRVTPLPNSPTYLKGVINLRGTIVPILDLRERFAMESLEYSSTTVVIVVRVEHEDEQRVMGLVVDGVSEVYTLGKDQCQDPPEFGGSLDQRFVKSLASVDEKMIIVLDVDAFLTAELQRSLD</sequence>
<dbReference type="SMART" id="SM00260">
    <property type="entry name" value="CheW"/>
    <property type="match status" value="1"/>
</dbReference>
<protein>
    <recommendedName>
        <fullName evidence="2">Chemotaxis protein CheW</fullName>
    </recommendedName>
</protein>
<dbReference type="Gene3D" id="2.30.30.40">
    <property type="entry name" value="SH3 Domains"/>
    <property type="match status" value="1"/>
</dbReference>
<dbReference type="InterPro" id="IPR039315">
    <property type="entry name" value="CheW"/>
</dbReference>
<reference evidence="5 6" key="1">
    <citation type="submission" date="2019-04" db="EMBL/GenBank/DDBJ databases">
        <title>Taxonomy of novel Haliea sp. from mangrove soil of West Coast of India.</title>
        <authorList>
            <person name="Verma A."/>
            <person name="Kumar P."/>
            <person name="Krishnamurthi S."/>
        </authorList>
    </citation>
    <scope>NUCLEOTIDE SEQUENCE [LARGE SCALE GENOMIC DNA]</scope>
    <source>
        <strain evidence="5 6">SAOS-164</strain>
    </source>
</reference>
<dbReference type="InterPro" id="IPR002545">
    <property type="entry name" value="CheW-lke_dom"/>
</dbReference>
<dbReference type="SUPFAM" id="SSF50341">
    <property type="entry name" value="CheW-like"/>
    <property type="match status" value="1"/>
</dbReference>
<evidence type="ECO:0000256" key="3">
    <source>
        <dbReference type="ARBA" id="ARBA00022490"/>
    </source>
</evidence>
<comment type="caution">
    <text evidence="5">The sequence shown here is derived from an EMBL/GenBank/DDBJ whole genome shotgun (WGS) entry which is preliminary data.</text>
</comment>
<dbReference type="InterPro" id="IPR036061">
    <property type="entry name" value="CheW-like_dom_sf"/>
</dbReference>
<evidence type="ECO:0000313" key="5">
    <source>
        <dbReference type="EMBL" id="TGD73170.1"/>
    </source>
</evidence>
<dbReference type="Pfam" id="PF01584">
    <property type="entry name" value="CheW"/>
    <property type="match status" value="1"/>
</dbReference>
<dbReference type="GO" id="GO:0005829">
    <property type="term" value="C:cytosol"/>
    <property type="evidence" value="ECO:0007669"/>
    <property type="project" value="TreeGrafter"/>
</dbReference>
<dbReference type="Proteomes" id="UP000298050">
    <property type="component" value="Unassembled WGS sequence"/>
</dbReference>
<dbReference type="PANTHER" id="PTHR22617">
    <property type="entry name" value="CHEMOTAXIS SENSOR HISTIDINE KINASE-RELATED"/>
    <property type="match status" value="1"/>
</dbReference>
<dbReference type="AlphaFoldDB" id="A0A4Z0M110"/>
<comment type="subcellular location">
    <subcellularLocation>
        <location evidence="1">Cytoplasm</location>
    </subcellularLocation>
</comment>
<dbReference type="PANTHER" id="PTHR22617:SF45">
    <property type="entry name" value="CHEMOTAXIS PROTEIN CHEW"/>
    <property type="match status" value="1"/>
</dbReference>
<dbReference type="Gene3D" id="2.40.50.180">
    <property type="entry name" value="CheA-289, Domain 4"/>
    <property type="match status" value="1"/>
</dbReference>
<evidence type="ECO:0000256" key="2">
    <source>
        <dbReference type="ARBA" id="ARBA00021483"/>
    </source>
</evidence>
<keyword evidence="6" id="KW-1185">Reference proteome</keyword>
<keyword evidence="3" id="KW-0963">Cytoplasm</keyword>